<evidence type="ECO:0000313" key="2">
    <source>
        <dbReference type="EMBL" id="DAC80290.1"/>
    </source>
</evidence>
<protein>
    <submittedName>
        <fullName evidence="2">Uncharacterized protein</fullName>
    </submittedName>
</protein>
<dbReference type="RefSeq" id="YP_010796948.1">
    <property type="nucleotide sequence ID" value="NC_076111.1"/>
</dbReference>
<keyword evidence="3" id="KW-1185">Reference proteome</keyword>
<feature type="compositionally biased region" description="Gly residues" evidence="1">
    <location>
        <begin position="100"/>
        <end position="116"/>
    </location>
</feature>
<feature type="region of interest" description="Disordered" evidence="1">
    <location>
        <begin position="19"/>
        <end position="116"/>
    </location>
</feature>
<sequence>MDSFTTPVRTSDFVLAPRVFDRPRRKRYISDSSEEDPLTQPLMDTAEPDPETLVRQTDERDGLSLSTPSEVEGDRGSGESPADKANGKDGAQVNECLRSGGRGGVGNGLGTGGCVN</sequence>
<feature type="compositionally biased region" description="Basic and acidic residues" evidence="1">
    <location>
        <begin position="72"/>
        <end position="87"/>
    </location>
</feature>
<accession>A0A5H3CKT0</accession>
<name>A0A5H3CKT0_9VIRU</name>
<dbReference type="EMBL" id="BK010890">
    <property type="protein sequence ID" value="DAC80290.1"/>
    <property type="molecule type" value="Genomic_DNA"/>
</dbReference>
<evidence type="ECO:0000256" key="1">
    <source>
        <dbReference type="SAM" id="MobiDB-lite"/>
    </source>
</evidence>
<organism evidence="2 3">
    <name type="scientific">Terrapene box turtle adintovirus</name>
    <dbReference type="NCBI Taxonomy" id="2597808"/>
    <lineage>
        <taxon>Viruses</taxon>
        <taxon>Varidnaviria</taxon>
        <taxon>Bamfordvirae</taxon>
        <taxon>Preplasmiviricota</taxon>
        <taxon>Polisuviricotina</taxon>
        <taxon>Polintoviricetes</taxon>
        <taxon>Amphintovirales</taxon>
        <taxon>Eupolintoviridae</taxon>
        <taxon>Betadintovirus</taxon>
        <taxon>Betadintovirus terrapene</taxon>
    </lineage>
</organism>
<dbReference type="Proteomes" id="UP000683171">
    <property type="component" value="Segment"/>
</dbReference>
<dbReference type="GeneID" id="80534645"/>
<proteinExistence type="predicted"/>
<evidence type="ECO:0000313" key="3">
    <source>
        <dbReference type="Proteomes" id="UP000683171"/>
    </source>
</evidence>
<reference evidence="2" key="1">
    <citation type="journal article" date="2019" name="J. ISSAAS">
        <title>Identification of 'Missing Link' Families of Small DNA Tumor Viruses.</title>
        <authorList>
            <person name="Welch N.L."/>
            <person name="Tisza M.J."/>
            <person name="Belford A."/>
            <person name="Pastrana D.V."/>
            <person name="Pang Y.-Y.S."/>
            <person name="Schiller J.T."/>
            <person name="An P."/>
            <person name="Cantalupo P.G."/>
            <person name="Pipas J.M."/>
            <person name="Koda S."/>
            <person name="Subramaniam K."/>
            <person name="Waltzek T.B."/>
            <person name="Bian C."/>
            <person name="Shi Q."/>
            <person name="Ruan Z."/>
            <person name="Ng T.F.-F."/>
            <person name="Starrett G.J."/>
            <person name="Buck C.B."/>
        </authorList>
    </citation>
    <scope>NUCLEOTIDE SEQUENCE</scope>
    <source>
        <strain evidence="2">5272</strain>
    </source>
</reference>
<reference evidence="2" key="2">
    <citation type="submission" date="2019-07" db="EMBL/GenBank/DDBJ databases">
        <authorList>
            <person name="Buck C."/>
            <person name="Tisza M."/>
        </authorList>
    </citation>
    <scope>NUCLEOTIDE SEQUENCE</scope>
    <source>
        <strain evidence="2">5272</strain>
    </source>
</reference>
<dbReference type="KEGG" id="vg:80534645"/>